<keyword evidence="8" id="KW-1185">Reference proteome</keyword>
<evidence type="ECO:0000256" key="5">
    <source>
        <dbReference type="SAM" id="Phobius"/>
    </source>
</evidence>
<evidence type="ECO:0000256" key="2">
    <source>
        <dbReference type="ARBA" id="ARBA00022692"/>
    </source>
</evidence>
<name>A0A0V7ZDM5_9CYAN</name>
<dbReference type="AlphaFoldDB" id="A0A0V7ZDM5"/>
<evidence type="ECO:0000313" key="7">
    <source>
        <dbReference type="EMBL" id="KST62492.1"/>
    </source>
</evidence>
<dbReference type="Pfam" id="PF06271">
    <property type="entry name" value="RDD"/>
    <property type="match status" value="1"/>
</dbReference>
<organism evidence="7 8">
    <name type="scientific">Mastigocoleus testarum BC008</name>
    <dbReference type="NCBI Taxonomy" id="371196"/>
    <lineage>
        <taxon>Bacteria</taxon>
        <taxon>Bacillati</taxon>
        <taxon>Cyanobacteriota</taxon>
        <taxon>Cyanophyceae</taxon>
        <taxon>Nostocales</taxon>
        <taxon>Hapalosiphonaceae</taxon>
        <taxon>Mastigocoleus</taxon>
    </lineage>
</organism>
<evidence type="ECO:0000256" key="1">
    <source>
        <dbReference type="ARBA" id="ARBA00004141"/>
    </source>
</evidence>
<comment type="caution">
    <text evidence="7">The sequence shown here is derived from an EMBL/GenBank/DDBJ whole genome shotgun (WGS) entry which is preliminary data.</text>
</comment>
<proteinExistence type="predicted"/>
<feature type="transmembrane region" description="Helical" evidence="5">
    <location>
        <begin position="35"/>
        <end position="59"/>
    </location>
</feature>
<dbReference type="PANTHER" id="PTHR38480:SF1">
    <property type="entry name" value="SLR0254 PROTEIN"/>
    <property type="match status" value="1"/>
</dbReference>
<dbReference type="InterPro" id="IPR010432">
    <property type="entry name" value="RDD"/>
</dbReference>
<feature type="domain" description="RDD" evidence="6">
    <location>
        <begin position="21"/>
        <end position="157"/>
    </location>
</feature>
<evidence type="ECO:0000259" key="6">
    <source>
        <dbReference type="Pfam" id="PF06271"/>
    </source>
</evidence>
<keyword evidence="3 5" id="KW-1133">Transmembrane helix</keyword>
<evidence type="ECO:0000256" key="3">
    <source>
        <dbReference type="ARBA" id="ARBA00022989"/>
    </source>
</evidence>
<dbReference type="OrthoDB" id="9787732at2"/>
<evidence type="ECO:0000313" key="8">
    <source>
        <dbReference type="Proteomes" id="UP000053372"/>
    </source>
</evidence>
<sequence length="263" mass="30226">MNIFNRVKFSTPENVELELTLAGIGNRAWALLIDYFFLGLILLFFVIVGLIFSFIFINFWTNLFGDQAPVWLFGIAIFVNYIIYSGYFVFFETIWQGQSPGKRLAKIRVIKDDGRPVRLTQIALRSLLRPIDELLFIGAILIMFNRWEKRLGDWLAGTIVVQEQVPNLSDSLSISKAGEDLATELLENAYLSGLLPDDFAVIKEYLQRRYKLSQKGKHDTSLRLARDVQEIINFPELPKDISTDDFLEAVYLAYQQQSSYSSD</sequence>
<dbReference type="PANTHER" id="PTHR38480">
    <property type="entry name" value="SLR0254 PROTEIN"/>
    <property type="match status" value="1"/>
</dbReference>
<dbReference type="GO" id="GO:0016020">
    <property type="term" value="C:membrane"/>
    <property type="evidence" value="ECO:0007669"/>
    <property type="project" value="UniProtKB-SubCell"/>
</dbReference>
<dbReference type="RefSeq" id="WP_027846194.1">
    <property type="nucleotide sequence ID" value="NZ_LMTZ01000155.1"/>
</dbReference>
<protein>
    <recommendedName>
        <fullName evidence="6">RDD domain-containing protein</fullName>
    </recommendedName>
</protein>
<keyword evidence="2 5" id="KW-0812">Transmembrane</keyword>
<reference evidence="7 8" key="1">
    <citation type="journal article" date="2015" name="Genome Announc.">
        <title>Draft Genome of the Euendolithic (true boring) Cyanobacterium Mastigocoleus testarum strain BC008.</title>
        <authorList>
            <person name="Guida B.S."/>
            <person name="Garcia-Pichel F."/>
        </authorList>
    </citation>
    <scope>NUCLEOTIDE SEQUENCE [LARGE SCALE GENOMIC DNA]</scope>
    <source>
        <strain evidence="7 8">BC008</strain>
    </source>
</reference>
<comment type="subcellular location">
    <subcellularLocation>
        <location evidence="1">Membrane</location>
        <topology evidence="1">Multi-pass membrane protein</topology>
    </subcellularLocation>
</comment>
<dbReference type="EMBL" id="LMTZ01000155">
    <property type="protein sequence ID" value="KST62492.1"/>
    <property type="molecule type" value="Genomic_DNA"/>
</dbReference>
<accession>A0A0V7ZDM5</accession>
<keyword evidence="4 5" id="KW-0472">Membrane</keyword>
<dbReference type="Proteomes" id="UP000053372">
    <property type="component" value="Unassembled WGS sequence"/>
</dbReference>
<gene>
    <name evidence="7" type="ORF">BC008_10005</name>
</gene>
<evidence type="ECO:0000256" key="4">
    <source>
        <dbReference type="ARBA" id="ARBA00023136"/>
    </source>
</evidence>
<feature type="transmembrane region" description="Helical" evidence="5">
    <location>
        <begin position="71"/>
        <end position="95"/>
    </location>
</feature>